<evidence type="ECO:0000313" key="2">
    <source>
        <dbReference type="Proteomes" id="UP000048926"/>
    </source>
</evidence>
<protein>
    <recommendedName>
        <fullName evidence="3">LPS-assembly lipoprotein</fullName>
    </recommendedName>
</protein>
<name>A0A0M6YA97_9HYPH</name>
<dbReference type="Gene3D" id="3.30.160.150">
    <property type="entry name" value="Lipoprotein like domain"/>
    <property type="match status" value="1"/>
</dbReference>
<accession>A0A0M6YA97</accession>
<keyword evidence="2" id="KW-1185">Reference proteome</keyword>
<sequence length="191" mass="20431">MSLFNNLFQSSGALRRAALCAGLAAAMALGGCQVRPLYGSSTGDFGSQPSPVAAELAAIDLESISSQYANDDASRVLYNELTYRFERGAGSGAKKYRLKVLMDIGSSEVGVEQFSDVPSAYTTTMNSTFVLSDLATDETLMTGRAFKSASYDFSNQRFANTRAYRDAQERVAKAVADDIAARIAGYFASQS</sequence>
<dbReference type="AlphaFoldDB" id="A0A0M6YA97"/>
<dbReference type="Proteomes" id="UP000048926">
    <property type="component" value="Unassembled WGS sequence"/>
</dbReference>
<evidence type="ECO:0008006" key="3">
    <source>
        <dbReference type="Google" id="ProtNLM"/>
    </source>
</evidence>
<gene>
    <name evidence="1" type="ORF">LAL4801_04902</name>
</gene>
<evidence type="ECO:0000313" key="1">
    <source>
        <dbReference type="EMBL" id="CTQ46443.1"/>
    </source>
</evidence>
<dbReference type="EMBL" id="CXST01000003">
    <property type="protein sequence ID" value="CTQ46443.1"/>
    <property type="molecule type" value="Genomic_DNA"/>
</dbReference>
<reference evidence="2" key="1">
    <citation type="submission" date="2015-07" db="EMBL/GenBank/DDBJ databases">
        <authorList>
            <person name="Rodrigo-Torres Lidia"/>
            <person name="Arahal R.David."/>
        </authorList>
    </citation>
    <scope>NUCLEOTIDE SEQUENCE [LARGE SCALE GENOMIC DNA]</scope>
    <source>
        <strain evidence="2">CECT 4801</strain>
    </source>
</reference>
<dbReference type="KEGG" id="lagg:B0E33_12375"/>
<dbReference type="STRING" id="187304.B0E33_12375"/>
<proteinExistence type="predicted"/>
<organism evidence="1 2">
    <name type="scientific">Roseibium aggregatum</name>
    <dbReference type="NCBI Taxonomy" id="187304"/>
    <lineage>
        <taxon>Bacteria</taxon>
        <taxon>Pseudomonadati</taxon>
        <taxon>Pseudomonadota</taxon>
        <taxon>Alphaproteobacteria</taxon>
        <taxon>Hyphomicrobiales</taxon>
        <taxon>Stappiaceae</taxon>
        <taxon>Roseibium</taxon>
    </lineage>
</organism>
<dbReference type="RefSeq" id="WP_031269989.1">
    <property type="nucleotide sequence ID" value="NZ_CP045627.1"/>
</dbReference>